<dbReference type="InterPro" id="IPR039313">
    <property type="entry name" value="HIT4"/>
</dbReference>
<sequence>MAASTARKSSKSSQKKAKAGMKARNNLQRLLVSPSKRAGPKKGRKRTSTSKASSKGAAKVVVVKKTKPVRSVPRVREERYVPVLTEDYHFYPLGDLLKHVFKSAFFCGTEWSMIPSLRSKEWSFTELGRDMSEGGLLYSKLQADPALRIYLIPTTEGFLPEGLKKSDVGMTVVPVFGVVVTAQPLPDVIGIKSVQRDTEELLPMSRMKASYADVGVPGLEGRVLVLTTATRAARAKLFDAETDGMYTYATPYLETPTLLRSRMNVLKEKPYTFTLTLSDQTRHVKYDPDFDEMPEAAPDMVEESFGLKKDHPEFKAMCDTLEAACAKAMAEQSPERKQEEAQLRARMKEMQRTGEYDRINAIETYKYYGLSSSIKLDMTHRSTVLNRYLPDASAIFPAPVQVEEDAFPMM</sequence>
<comment type="caution">
    <text evidence="2">The sequence shown here is derived from an EMBL/GenBank/DDBJ whole genome shotgun (WGS) entry which is preliminary data.</text>
</comment>
<name>A0A391NJV8_9EUKA</name>
<proteinExistence type="predicted"/>
<dbReference type="EMBL" id="BDIP01000582">
    <property type="protein sequence ID" value="GCA62384.1"/>
    <property type="molecule type" value="Genomic_DNA"/>
</dbReference>
<dbReference type="Proteomes" id="UP000265618">
    <property type="component" value="Unassembled WGS sequence"/>
</dbReference>
<dbReference type="PANTHER" id="PTHR33704">
    <property type="entry name" value="PROTEIN HEAT INTOLERANT 4-RELATED"/>
    <property type="match status" value="1"/>
</dbReference>
<reference evidence="2 3" key="1">
    <citation type="journal article" date="2018" name="PLoS ONE">
        <title>The draft genome of Kipferlia bialata reveals reductive genome evolution in fornicate parasites.</title>
        <authorList>
            <person name="Tanifuji G."/>
            <person name="Takabayashi S."/>
            <person name="Kume K."/>
            <person name="Takagi M."/>
            <person name="Nakayama T."/>
            <person name="Kamikawa R."/>
            <person name="Inagaki Y."/>
            <person name="Hashimoto T."/>
        </authorList>
    </citation>
    <scope>NUCLEOTIDE SEQUENCE [LARGE SCALE GENOMIC DNA]</scope>
    <source>
        <strain evidence="2">NY0173</strain>
    </source>
</reference>
<evidence type="ECO:0000313" key="3">
    <source>
        <dbReference type="Proteomes" id="UP000265618"/>
    </source>
</evidence>
<dbReference type="OrthoDB" id="20554at2759"/>
<feature type="compositionally biased region" description="Basic residues" evidence="1">
    <location>
        <begin position="38"/>
        <end position="48"/>
    </location>
</feature>
<accession>A0A391NJV8</accession>
<dbReference type="PANTHER" id="PTHR33704:SF1">
    <property type="entry name" value="PROTEIN HEAT INTOLERANT 4-RELATED"/>
    <property type="match status" value="1"/>
</dbReference>
<organism evidence="2 3">
    <name type="scientific">Kipferlia bialata</name>
    <dbReference type="NCBI Taxonomy" id="797122"/>
    <lineage>
        <taxon>Eukaryota</taxon>
        <taxon>Metamonada</taxon>
        <taxon>Carpediemonas-like organisms</taxon>
        <taxon>Kipferlia</taxon>
    </lineage>
</organism>
<evidence type="ECO:0000313" key="2">
    <source>
        <dbReference type="EMBL" id="GCA62384.1"/>
    </source>
</evidence>
<dbReference type="AlphaFoldDB" id="A0A391NJV8"/>
<dbReference type="GO" id="GO:1900034">
    <property type="term" value="P:regulation of cellular response to heat"/>
    <property type="evidence" value="ECO:0007669"/>
    <property type="project" value="InterPro"/>
</dbReference>
<protein>
    <submittedName>
        <fullName evidence="2">Uncharacterized protein</fullName>
    </submittedName>
</protein>
<feature type="compositionally biased region" description="Basic residues" evidence="1">
    <location>
        <begin position="8"/>
        <end position="21"/>
    </location>
</feature>
<gene>
    <name evidence="2" type="ORF">KIPB_003149</name>
</gene>
<keyword evidence="3" id="KW-1185">Reference proteome</keyword>
<evidence type="ECO:0000256" key="1">
    <source>
        <dbReference type="SAM" id="MobiDB-lite"/>
    </source>
</evidence>
<feature type="region of interest" description="Disordered" evidence="1">
    <location>
        <begin position="1"/>
        <end position="57"/>
    </location>
</feature>